<dbReference type="PIRSF" id="PIRSF001220">
    <property type="entry name" value="L-ASNase_gatD"/>
    <property type="match status" value="1"/>
</dbReference>
<name>A0A2N1PRN4_9BACT</name>
<evidence type="ECO:0000256" key="1">
    <source>
        <dbReference type="ARBA" id="ARBA00010518"/>
    </source>
</evidence>
<feature type="binding site" evidence="4">
    <location>
        <begin position="106"/>
        <end position="107"/>
    </location>
    <ligand>
        <name>substrate</name>
    </ligand>
</feature>
<dbReference type="Gene3D" id="3.40.50.1170">
    <property type="entry name" value="L-asparaginase, N-terminal domain"/>
    <property type="match status" value="1"/>
</dbReference>
<organism evidence="9">
    <name type="scientific">Candidatus Wallbacteria bacterium HGW-Wallbacteria-1</name>
    <dbReference type="NCBI Taxonomy" id="2013854"/>
    <lineage>
        <taxon>Bacteria</taxon>
        <taxon>Candidatus Walliibacteriota</taxon>
    </lineage>
</organism>
<feature type="active site" description="O-isoaspartyl threonine intermediate" evidence="3">
    <location>
        <position position="29"/>
    </location>
</feature>
<dbReference type="InterPro" id="IPR027474">
    <property type="entry name" value="L-asparaginase_N"/>
</dbReference>
<sequence length="348" mass="37956">MINSPVNERSTRARQRSRGKVCVFTTGGTIAMLETHDGQGLMPARTGMQLLDAVPDLASVCDIELREFSNLPSPHIHPRDIFALRNIIREIIDRDDVDGVVVTHGTDTLEESAYLMELTLSHHKPVVFTAAMKPGSTIGADGPMNILSACMVAVSREARGHGVLVVMNEEIHTAREVRKTYTSNVATFHSPGYGPIGLVDSDRVIFLRKSLIRQKFDVSHLEEKVGLIKVCEGNDDLFIRCAIDNNFAGLVIEGFGRGDVPPGMVASITQAISSGMVLVMTSRCFQGRVLGVYGYDGGGADLKRRGVLFCGDLSGPKARIKLMVALASTRDRNKLDSIMEMEDISWGK</sequence>
<dbReference type="PRINTS" id="PR00139">
    <property type="entry name" value="ASNGLNASE"/>
</dbReference>
<dbReference type="PROSITE" id="PS00917">
    <property type="entry name" value="ASN_GLN_ASE_2"/>
    <property type="match status" value="1"/>
</dbReference>
<feature type="active site" evidence="5">
    <location>
        <position position="29"/>
    </location>
</feature>
<dbReference type="Pfam" id="PF17763">
    <property type="entry name" value="Asparaginase_C"/>
    <property type="match status" value="1"/>
</dbReference>
<evidence type="ECO:0000313" key="9">
    <source>
        <dbReference type="EMBL" id="PKK90994.1"/>
    </source>
</evidence>
<dbReference type="InterPro" id="IPR006034">
    <property type="entry name" value="Asparaginase/glutaminase-like"/>
</dbReference>
<dbReference type="PROSITE" id="PS00144">
    <property type="entry name" value="ASN_GLN_ASE_1"/>
    <property type="match status" value="1"/>
</dbReference>
<dbReference type="PIRSF" id="PIRSF500176">
    <property type="entry name" value="L_ASNase"/>
    <property type="match status" value="1"/>
</dbReference>
<dbReference type="PROSITE" id="PS51732">
    <property type="entry name" value="ASN_GLN_ASE_3"/>
    <property type="match status" value="1"/>
</dbReference>
<reference evidence="9" key="1">
    <citation type="journal article" date="2017" name="ISME J.">
        <title>Potential for microbial H2 and metal transformations associated with novel bacteria and archaea in deep terrestrial subsurface sediments.</title>
        <authorList>
            <person name="Hernsdorf A.W."/>
            <person name="Amano Y."/>
            <person name="Miyakawa K."/>
            <person name="Ise K."/>
            <person name="Suzuki Y."/>
            <person name="Anantharaman K."/>
            <person name="Probst A."/>
            <person name="Burstein D."/>
            <person name="Thomas B.C."/>
            <person name="Banfield J.F."/>
        </authorList>
    </citation>
    <scope>NUCLEOTIDE SEQUENCE [LARGE SCALE GENOMIC DNA]</scope>
    <source>
        <strain evidence="9">HGW-Wallbacteria-1</strain>
    </source>
</reference>
<dbReference type="SMART" id="SM00870">
    <property type="entry name" value="Asparaginase"/>
    <property type="match status" value="1"/>
</dbReference>
<feature type="binding site" evidence="4">
    <location>
        <position position="73"/>
    </location>
    <ligand>
        <name>substrate</name>
    </ligand>
</feature>
<gene>
    <name evidence="9" type="ORF">CVV64_04275</name>
</gene>
<protein>
    <submittedName>
        <fullName evidence="9">L-asparaginase</fullName>
    </submittedName>
</protein>
<dbReference type="Proteomes" id="UP000233256">
    <property type="component" value="Unassembled WGS sequence"/>
</dbReference>
<dbReference type="InterPro" id="IPR037152">
    <property type="entry name" value="L-asparaginase_N_sf"/>
</dbReference>
<keyword evidence="2" id="KW-0378">Hydrolase</keyword>
<comment type="caution">
    <text evidence="9">The sequence shown here is derived from an EMBL/GenBank/DDBJ whole genome shotgun (WGS) entry which is preliminary data.</text>
</comment>
<dbReference type="InterPro" id="IPR027473">
    <property type="entry name" value="L-asparaginase_C"/>
</dbReference>
<dbReference type="GO" id="GO:0004067">
    <property type="term" value="F:asparaginase activity"/>
    <property type="evidence" value="ECO:0007669"/>
    <property type="project" value="UniProtKB-UniRule"/>
</dbReference>
<dbReference type="InterPro" id="IPR036152">
    <property type="entry name" value="Asp/glu_Ase-like_sf"/>
</dbReference>
<evidence type="ECO:0000256" key="3">
    <source>
        <dbReference type="PIRSR" id="PIRSR001220-1"/>
    </source>
</evidence>
<dbReference type="CDD" id="cd08964">
    <property type="entry name" value="L-asparaginase_II"/>
    <property type="match status" value="1"/>
</dbReference>
<reference evidence="9" key="2">
    <citation type="submission" date="2017-11" db="EMBL/GenBank/DDBJ databases">
        <authorList>
            <person name="Han C.G."/>
        </authorList>
    </citation>
    <scope>NUCLEOTIDE SEQUENCE</scope>
    <source>
        <strain evidence="9">HGW-Wallbacteria-1</strain>
    </source>
</reference>
<dbReference type="PANTHER" id="PTHR11707">
    <property type="entry name" value="L-ASPARAGINASE"/>
    <property type="match status" value="1"/>
</dbReference>
<dbReference type="InterPro" id="IPR004550">
    <property type="entry name" value="AsnASE_II"/>
</dbReference>
<dbReference type="SUPFAM" id="SSF53774">
    <property type="entry name" value="Glutaminase/Asparaginase"/>
    <property type="match status" value="1"/>
</dbReference>
<dbReference type="AlphaFoldDB" id="A0A2N1PRN4"/>
<evidence type="ECO:0000256" key="4">
    <source>
        <dbReference type="PIRSR" id="PIRSR001220-2"/>
    </source>
</evidence>
<dbReference type="SFLD" id="SFLDS00057">
    <property type="entry name" value="Glutaminase/Asparaginase"/>
    <property type="match status" value="1"/>
</dbReference>
<dbReference type="PANTHER" id="PTHR11707:SF28">
    <property type="entry name" value="60 KDA LYSOPHOSPHOLIPASE"/>
    <property type="match status" value="1"/>
</dbReference>
<dbReference type="GO" id="GO:0006528">
    <property type="term" value="P:asparagine metabolic process"/>
    <property type="evidence" value="ECO:0007669"/>
    <property type="project" value="InterPro"/>
</dbReference>
<evidence type="ECO:0000256" key="2">
    <source>
        <dbReference type="ARBA" id="ARBA00022801"/>
    </source>
</evidence>
<proteinExistence type="inferred from homology"/>
<dbReference type="FunFam" id="3.40.50.1170:FF:000001">
    <property type="entry name" value="L-asparaginase 2"/>
    <property type="match status" value="1"/>
</dbReference>
<feature type="active site" evidence="6">
    <location>
        <position position="106"/>
    </location>
</feature>
<comment type="similarity">
    <text evidence="1">Belongs to the asparaginase 1 family.</text>
</comment>
<evidence type="ECO:0000256" key="5">
    <source>
        <dbReference type="PROSITE-ProRule" id="PRU10099"/>
    </source>
</evidence>
<accession>A0A2N1PRN4</accession>
<feature type="domain" description="L-asparaginase N-terminal" evidence="7">
    <location>
        <begin position="20"/>
        <end position="209"/>
    </location>
</feature>
<dbReference type="InterPro" id="IPR040919">
    <property type="entry name" value="Asparaginase_C"/>
</dbReference>
<evidence type="ECO:0000259" key="7">
    <source>
        <dbReference type="Pfam" id="PF00710"/>
    </source>
</evidence>
<dbReference type="Pfam" id="PF00710">
    <property type="entry name" value="Asparaginase"/>
    <property type="match status" value="1"/>
</dbReference>
<evidence type="ECO:0000259" key="8">
    <source>
        <dbReference type="Pfam" id="PF17763"/>
    </source>
</evidence>
<dbReference type="InterPro" id="IPR020827">
    <property type="entry name" value="Asparaginase/glutaminase_AS1"/>
</dbReference>
<dbReference type="InterPro" id="IPR027475">
    <property type="entry name" value="Asparaginase/glutaminase_AS2"/>
</dbReference>
<evidence type="ECO:0000256" key="6">
    <source>
        <dbReference type="PROSITE-ProRule" id="PRU10100"/>
    </source>
</evidence>
<feature type="domain" description="Asparaginase/glutaminase C-terminal" evidence="8">
    <location>
        <begin position="224"/>
        <end position="339"/>
    </location>
</feature>
<dbReference type="Gene3D" id="3.40.50.40">
    <property type="match status" value="1"/>
</dbReference>
<dbReference type="EMBL" id="PGXC01000003">
    <property type="protein sequence ID" value="PKK90994.1"/>
    <property type="molecule type" value="Genomic_DNA"/>
</dbReference>